<evidence type="ECO:0008006" key="8">
    <source>
        <dbReference type="Google" id="ProtNLM"/>
    </source>
</evidence>
<dbReference type="Gene3D" id="2.10.25.10">
    <property type="entry name" value="Laminin"/>
    <property type="match status" value="1"/>
</dbReference>
<reference evidence="6 7" key="1">
    <citation type="submission" date="2022-05" db="EMBL/GenBank/DDBJ databases">
        <authorList>
            <consortium name="Genoscope - CEA"/>
            <person name="William W."/>
        </authorList>
    </citation>
    <scope>NUCLEOTIDE SEQUENCE [LARGE SCALE GENOMIC DNA]</scope>
</reference>
<accession>A0ABN8MQW4</accession>
<dbReference type="SUPFAM" id="SSF57414">
    <property type="entry name" value="Hairpin loop containing domain-like"/>
    <property type="match status" value="1"/>
</dbReference>
<name>A0ABN8MQW4_9CNID</name>
<evidence type="ECO:0000259" key="4">
    <source>
        <dbReference type="PROSITE" id="PS50026"/>
    </source>
</evidence>
<evidence type="ECO:0000313" key="6">
    <source>
        <dbReference type="EMBL" id="CAH3030525.1"/>
    </source>
</evidence>
<dbReference type="InterPro" id="IPR049883">
    <property type="entry name" value="NOTCH1_EGF-like"/>
</dbReference>
<evidence type="ECO:0000313" key="7">
    <source>
        <dbReference type="Proteomes" id="UP001159427"/>
    </source>
</evidence>
<dbReference type="InterPro" id="IPR000742">
    <property type="entry name" value="EGF"/>
</dbReference>
<dbReference type="SUPFAM" id="SSF57196">
    <property type="entry name" value="EGF/Laminin"/>
    <property type="match status" value="1"/>
</dbReference>
<sequence>MLCEVSGTCFDGEYSIKNMMLRQHIFKEMETPSSLECLMLCKEDVRCQSFNYVINQDICELNNRTKEAAPKNFVQNFKRYYIFLAKVGRKMFSNVIIVVKFCFLMLNRYDPKGFQQKPNTHHPTCFTPRKRKGSGVMGHLGHIDECAIGSHGCVTGSSICVNTIGSFKCSCNFGYDLVSETCFPVFYATFTCDNAMELFADDTSLGNDNSNWGASFTYTIIGNPRVISVVGADVGGGFGILGSTTNGLLTNESWKCTGVLYPGWNSPDFDDQNWPSARVFGVNSADSPWGMMISGIEATAKWIWAADQDNGVVYCRLNLQ</sequence>
<keyword evidence="1 3" id="KW-0245">EGF-like domain</keyword>
<dbReference type="SMART" id="SM00179">
    <property type="entry name" value="EGF_CA"/>
    <property type="match status" value="1"/>
</dbReference>
<evidence type="ECO:0000256" key="2">
    <source>
        <dbReference type="ARBA" id="ARBA00023157"/>
    </source>
</evidence>
<comment type="caution">
    <text evidence="6">The sequence shown here is derived from an EMBL/GenBank/DDBJ whole genome shotgun (WGS) entry which is preliminary data.</text>
</comment>
<dbReference type="Pfam" id="PF00024">
    <property type="entry name" value="PAN_1"/>
    <property type="match status" value="1"/>
</dbReference>
<evidence type="ECO:0000256" key="1">
    <source>
        <dbReference type="ARBA" id="ARBA00022536"/>
    </source>
</evidence>
<dbReference type="Proteomes" id="UP001159427">
    <property type="component" value="Unassembled WGS sequence"/>
</dbReference>
<dbReference type="PROSITE" id="PS50948">
    <property type="entry name" value="PAN"/>
    <property type="match status" value="1"/>
</dbReference>
<evidence type="ECO:0000256" key="3">
    <source>
        <dbReference type="PROSITE-ProRule" id="PRU00076"/>
    </source>
</evidence>
<gene>
    <name evidence="6" type="ORF">PEVE_00038089</name>
</gene>
<dbReference type="CDD" id="cd00054">
    <property type="entry name" value="EGF_CA"/>
    <property type="match status" value="1"/>
</dbReference>
<dbReference type="InterPro" id="IPR000152">
    <property type="entry name" value="EGF-type_Asp/Asn_hydroxyl_site"/>
</dbReference>
<dbReference type="PROSITE" id="PS50026">
    <property type="entry name" value="EGF_3"/>
    <property type="match status" value="1"/>
</dbReference>
<dbReference type="Pfam" id="PF07645">
    <property type="entry name" value="EGF_CA"/>
    <property type="match status" value="1"/>
</dbReference>
<dbReference type="EMBL" id="CALNXI010000639">
    <property type="protein sequence ID" value="CAH3030525.1"/>
    <property type="molecule type" value="Genomic_DNA"/>
</dbReference>
<keyword evidence="2" id="KW-1015">Disulfide bond</keyword>
<organism evidence="6 7">
    <name type="scientific">Porites evermanni</name>
    <dbReference type="NCBI Taxonomy" id="104178"/>
    <lineage>
        <taxon>Eukaryota</taxon>
        <taxon>Metazoa</taxon>
        <taxon>Cnidaria</taxon>
        <taxon>Anthozoa</taxon>
        <taxon>Hexacorallia</taxon>
        <taxon>Scleractinia</taxon>
        <taxon>Fungiina</taxon>
        <taxon>Poritidae</taxon>
        <taxon>Porites</taxon>
    </lineage>
</organism>
<dbReference type="Gene3D" id="3.50.4.10">
    <property type="entry name" value="Hepatocyte Growth Factor"/>
    <property type="match status" value="1"/>
</dbReference>
<keyword evidence="7" id="KW-1185">Reference proteome</keyword>
<dbReference type="PROSITE" id="PS00010">
    <property type="entry name" value="ASX_HYDROXYL"/>
    <property type="match status" value="1"/>
</dbReference>
<dbReference type="Gene3D" id="2.60.120.260">
    <property type="entry name" value="Galactose-binding domain-like"/>
    <property type="match status" value="1"/>
</dbReference>
<dbReference type="PROSITE" id="PS01186">
    <property type="entry name" value="EGF_2"/>
    <property type="match status" value="1"/>
</dbReference>
<evidence type="ECO:0000259" key="5">
    <source>
        <dbReference type="PROSITE" id="PS50948"/>
    </source>
</evidence>
<dbReference type="InterPro" id="IPR003609">
    <property type="entry name" value="Pan_app"/>
</dbReference>
<feature type="domain" description="Apple" evidence="5">
    <location>
        <begin position="3"/>
        <end position="85"/>
    </location>
</feature>
<protein>
    <recommendedName>
        <fullName evidence="8">Apple domain-containing protein</fullName>
    </recommendedName>
</protein>
<proteinExistence type="predicted"/>
<comment type="caution">
    <text evidence="3">Lacks conserved residue(s) required for the propagation of feature annotation.</text>
</comment>
<dbReference type="InterPro" id="IPR001881">
    <property type="entry name" value="EGF-like_Ca-bd_dom"/>
</dbReference>
<feature type="domain" description="EGF-like" evidence="4">
    <location>
        <begin position="142"/>
        <end position="183"/>
    </location>
</feature>